<evidence type="ECO:0000313" key="2">
    <source>
        <dbReference type="EMBL" id="BAQ44880.1"/>
    </source>
</evidence>
<organism evidence="2 3">
    <name type="scientific">Methylobacterium aquaticum</name>
    <dbReference type="NCBI Taxonomy" id="270351"/>
    <lineage>
        <taxon>Bacteria</taxon>
        <taxon>Pseudomonadati</taxon>
        <taxon>Pseudomonadota</taxon>
        <taxon>Alphaproteobacteria</taxon>
        <taxon>Hyphomicrobiales</taxon>
        <taxon>Methylobacteriaceae</taxon>
        <taxon>Methylobacterium</taxon>
    </lineage>
</organism>
<dbReference type="InterPro" id="IPR011576">
    <property type="entry name" value="Pyridox_Oxase_N"/>
</dbReference>
<dbReference type="STRING" id="270351.Maq22A_c07810"/>
<feature type="domain" description="Pyridoxamine 5'-phosphate oxidase N-terminal" evidence="1">
    <location>
        <begin position="43"/>
        <end position="137"/>
    </location>
</feature>
<dbReference type="RefSeq" id="WP_060846307.1">
    <property type="nucleotide sequence ID" value="NZ_AP014704.1"/>
</dbReference>
<dbReference type="OrthoDB" id="9786134at2"/>
<dbReference type="Proteomes" id="UP000061432">
    <property type="component" value="Chromosome"/>
</dbReference>
<dbReference type="PANTHER" id="PTHR42815">
    <property type="entry name" value="FAD-BINDING, PUTATIVE (AFU_ORTHOLOGUE AFUA_6G07600)-RELATED"/>
    <property type="match status" value="1"/>
</dbReference>
<dbReference type="PATRIC" id="fig|270351.10.peg.1490"/>
<name>A0A0C6FQG0_9HYPH</name>
<gene>
    <name evidence="2" type="ORF">Maq22A_c07810</name>
</gene>
<dbReference type="KEGG" id="maqu:Maq22A_c07810"/>
<dbReference type="EMBL" id="AP014704">
    <property type="protein sequence ID" value="BAQ44880.1"/>
    <property type="molecule type" value="Genomic_DNA"/>
</dbReference>
<reference evidence="3" key="2">
    <citation type="submission" date="2015-01" db="EMBL/GenBank/DDBJ databases">
        <title>Complete genome sequence of Methylobacterium aquaticum strain 22A.</title>
        <authorList>
            <person name="Tani A."/>
            <person name="Ogura Y."/>
            <person name="Hayashi T."/>
        </authorList>
    </citation>
    <scope>NUCLEOTIDE SEQUENCE [LARGE SCALE GENOMIC DNA]</scope>
    <source>
        <strain evidence="3">MA-22A</strain>
    </source>
</reference>
<dbReference type="Gene3D" id="2.30.110.10">
    <property type="entry name" value="Electron Transport, Fmn-binding Protein, Chain A"/>
    <property type="match status" value="1"/>
</dbReference>
<dbReference type="PANTHER" id="PTHR42815:SF2">
    <property type="entry name" value="FAD-BINDING, PUTATIVE (AFU_ORTHOLOGUE AFUA_6G07600)-RELATED"/>
    <property type="match status" value="1"/>
</dbReference>
<reference evidence="2 3" key="1">
    <citation type="journal article" date="2015" name="Genome Announc.">
        <title>Complete Genome Sequence of Methylobacterium aquaticum Strain 22A, Isolated from Racomitrium japonicum Moss.</title>
        <authorList>
            <person name="Tani A."/>
            <person name="Ogura Y."/>
            <person name="Hayashi T."/>
            <person name="Kimbara K."/>
        </authorList>
    </citation>
    <scope>NUCLEOTIDE SEQUENCE [LARGE SCALE GENOMIC DNA]</scope>
    <source>
        <strain evidence="2 3">MA-22A</strain>
    </source>
</reference>
<proteinExistence type="predicted"/>
<dbReference type="AlphaFoldDB" id="A0A0C6FQG0"/>
<evidence type="ECO:0000313" key="3">
    <source>
        <dbReference type="Proteomes" id="UP000061432"/>
    </source>
</evidence>
<protein>
    <submittedName>
        <fullName evidence="2">Pyridoxamine 5'-phosphate oxidase-relatedFMN-binding</fullName>
    </submittedName>
</protein>
<sequence>MRRFFEILFTPAVRAAQSRLGSPFAGHDVSGPALDARLGPNEAEFLAARDSFFISSVSSDGWPYIQHRGGPAGFVRVLDADTIAWAEFSGNRQYLTLGNVAGDDRVALLVLDHAARRRLKLIGHLTFHEAQERPDLVEAVSVAPYRARIERVAVLRVAGFDWNCPQHITPRFTAAEIEAAMQASRGEALA</sequence>
<accession>A0A0C6FQG0</accession>
<evidence type="ECO:0000259" key="1">
    <source>
        <dbReference type="Pfam" id="PF01243"/>
    </source>
</evidence>
<dbReference type="InterPro" id="IPR012349">
    <property type="entry name" value="Split_barrel_FMN-bd"/>
</dbReference>
<dbReference type="Pfam" id="PF01243">
    <property type="entry name" value="PNPOx_N"/>
    <property type="match status" value="1"/>
</dbReference>
<dbReference type="SUPFAM" id="SSF50475">
    <property type="entry name" value="FMN-binding split barrel"/>
    <property type="match status" value="1"/>
</dbReference>